<keyword evidence="3" id="KW-1185">Reference proteome</keyword>
<sequence length="185" mass="21563">MTSEAFEWVRRNRPDITAAEVLDGGCGVEDCNQPQLETFPVCEQHAFDIWFEVGFFRMDMRKAAEAHTRKDSVEKIKTQILKEELDLENYRAERRQQPGTVYYLQIGDHIKIGYTADLDVRLAAYPPMAKLLATHPGTRQTEASMHQRFAVHLVDRREWFRAAPEIESHIQTVREQFKQDKRVTA</sequence>
<protein>
    <recommendedName>
        <fullName evidence="1">Bacteriophage T5 Orf172 DNA-binding domain-containing protein</fullName>
    </recommendedName>
</protein>
<gene>
    <name evidence="2" type="primary">86</name>
    <name evidence="2" type="ORF">PBI_HESTIA_86</name>
</gene>
<dbReference type="KEGG" id="vg:77931869"/>
<dbReference type="EMBL" id="MH910036">
    <property type="protein sequence ID" value="AYR00962.1"/>
    <property type="molecule type" value="Genomic_DNA"/>
</dbReference>
<dbReference type="GeneID" id="77931869"/>
<dbReference type="Proteomes" id="UP000270301">
    <property type="component" value="Segment"/>
</dbReference>
<dbReference type="Pfam" id="PF13455">
    <property type="entry name" value="MUG113"/>
    <property type="match status" value="1"/>
</dbReference>
<evidence type="ECO:0000259" key="1">
    <source>
        <dbReference type="SMART" id="SM00974"/>
    </source>
</evidence>
<dbReference type="SMART" id="SM00974">
    <property type="entry name" value="T5orf172"/>
    <property type="match status" value="1"/>
</dbReference>
<evidence type="ECO:0000313" key="3">
    <source>
        <dbReference type="Proteomes" id="UP000270301"/>
    </source>
</evidence>
<organism evidence="2 3">
    <name type="scientific">Arthrobacter phage Hestia</name>
    <dbReference type="NCBI Taxonomy" id="2419609"/>
    <lineage>
        <taxon>Viruses</taxon>
        <taxon>Duplodnaviria</taxon>
        <taxon>Heunggongvirae</taxon>
        <taxon>Uroviricota</taxon>
        <taxon>Caudoviricetes</taxon>
        <taxon>Hestiavirus</taxon>
        <taxon>Hestiavirus hestia</taxon>
    </lineage>
</organism>
<proteinExistence type="predicted"/>
<name>A0A3G3M3G7_9CAUD</name>
<dbReference type="RefSeq" id="YP_010655997.1">
    <property type="nucleotide sequence ID" value="NC_070833.1"/>
</dbReference>
<reference evidence="2 3" key="1">
    <citation type="submission" date="2018-09" db="EMBL/GenBank/DDBJ databases">
        <authorList>
            <person name="Ulbrich M.C."/>
            <person name="Stoner T.H."/>
            <person name="Garlena R.A."/>
            <person name="Russell D.A."/>
            <person name="Pope W.H."/>
            <person name="Jacobs-Sera D."/>
            <person name="Hatfull G.F."/>
        </authorList>
    </citation>
    <scope>NUCLEOTIDE SEQUENCE [LARGE SCALE GENOMIC DNA]</scope>
</reference>
<accession>A0A3G3M3G7</accession>
<feature type="domain" description="Bacteriophage T5 Orf172 DNA-binding" evidence="1">
    <location>
        <begin position="104"/>
        <end position="173"/>
    </location>
</feature>
<dbReference type="InterPro" id="IPR018306">
    <property type="entry name" value="Phage_T5_Orf172_DNA-bd"/>
</dbReference>
<evidence type="ECO:0000313" key="2">
    <source>
        <dbReference type="EMBL" id="AYR00962.1"/>
    </source>
</evidence>